<name>A0A9N9NN13_9GLOM</name>
<feature type="non-terminal residue" evidence="1">
    <location>
        <position position="1"/>
    </location>
</feature>
<sequence>YPKRKLEWVRQKLYADSTSCDGELTISMTYIKPDKDNLLYVLRDQ</sequence>
<dbReference type="EMBL" id="CAJVPV010032713">
    <property type="protein sequence ID" value="CAG8745477.1"/>
    <property type="molecule type" value="Genomic_DNA"/>
</dbReference>
<dbReference type="AlphaFoldDB" id="A0A9N9NN13"/>
<reference evidence="1" key="1">
    <citation type="submission" date="2021-06" db="EMBL/GenBank/DDBJ databases">
        <authorList>
            <person name="Kallberg Y."/>
            <person name="Tangrot J."/>
            <person name="Rosling A."/>
        </authorList>
    </citation>
    <scope>NUCLEOTIDE SEQUENCE</scope>
    <source>
        <strain evidence="1">CL551</strain>
    </source>
</reference>
<comment type="caution">
    <text evidence="1">The sequence shown here is derived from an EMBL/GenBank/DDBJ whole genome shotgun (WGS) entry which is preliminary data.</text>
</comment>
<protein>
    <submittedName>
        <fullName evidence="1">11587_t:CDS:1</fullName>
    </submittedName>
</protein>
<keyword evidence="2" id="KW-1185">Reference proteome</keyword>
<dbReference type="Proteomes" id="UP000789342">
    <property type="component" value="Unassembled WGS sequence"/>
</dbReference>
<gene>
    <name evidence="1" type="ORF">AMORRO_LOCUS15005</name>
</gene>
<accession>A0A9N9NN13</accession>
<evidence type="ECO:0000313" key="1">
    <source>
        <dbReference type="EMBL" id="CAG8745477.1"/>
    </source>
</evidence>
<evidence type="ECO:0000313" key="2">
    <source>
        <dbReference type="Proteomes" id="UP000789342"/>
    </source>
</evidence>
<organism evidence="1 2">
    <name type="scientific">Acaulospora morrowiae</name>
    <dbReference type="NCBI Taxonomy" id="94023"/>
    <lineage>
        <taxon>Eukaryota</taxon>
        <taxon>Fungi</taxon>
        <taxon>Fungi incertae sedis</taxon>
        <taxon>Mucoromycota</taxon>
        <taxon>Glomeromycotina</taxon>
        <taxon>Glomeromycetes</taxon>
        <taxon>Diversisporales</taxon>
        <taxon>Acaulosporaceae</taxon>
        <taxon>Acaulospora</taxon>
    </lineage>
</organism>
<proteinExistence type="predicted"/>